<keyword evidence="1" id="KW-0812">Transmembrane</keyword>
<dbReference type="Ensembl" id="ENSATET00000002224.3">
    <property type="protein sequence ID" value="ENSATEP00000002200.1"/>
    <property type="gene ID" value="ENSATEG00000001584.3"/>
</dbReference>
<dbReference type="GeneTree" id="ENSGT00600000085600"/>
<feature type="transmembrane region" description="Helical" evidence="1">
    <location>
        <begin position="41"/>
        <end position="62"/>
    </location>
</feature>
<dbReference type="OMA" id="TACLVMQ"/>
<feature type="transmembrane region" description="Helical" evidence="1">
    <location>
        <begin position="157"/>
        <end position="178"/>
    </location>
</feature>
<feature type="transmembrane region" description="Helical" evidence="1">
    <location>
        <begin position="103"/>
        <end position="122"/>
    </location>
</feature>
<reference evidence="2" key="3">
    <citation type="submission" date="2025-09" db="UniProtKB">
        <authorList>
            <consortium name="Ensembl"/>
        </authorList>
    </citation>
    <scope>IDENTIFICATION</scope>
</reference>
<reference evidence="2" key="2">
    <citation type="submission" date="2025-08" db="UniProtKB">
        <authorList>
            <consortium name="Ensembl"/>
        </authorList>
    </citation>
    <scope>IDENTIFICATION</scope>
</reference>
<dbReference type="GeneID" id="113157536"/>
<keyword evidence="3" id="KW-1185">Reference proteome</keyword>
<name>A0A3Q1H4H2_ANATE</name>
<evidence type="ECO:0000313" key="3">
    <source>
        <dbReference type="Proteomes" id="UP000265040"/>
    </source>
</evidence>
<reference evidence="2" key="1">
    <citation type="submission" date="2021-04" db="EMBL/GenBank/DDBJ databases">
        <authorList>
            <consortium name="Wellcome Sanger Institute Data Sharing"/>
        </authorList>
    </citation>
    <scope>NUCLEOTIDE SEQUENCE [LARGE SCALE GENOMIC DNA]</scope>
</reference>
<evidence type="ECO:0008006" key="4">
    <source>
        <dbReference type="Google" id="ProtNLM"/>
    </source>
</evidence>
<dbReference type="Proteomes" id="UP000265040">
    <property type="component" value="Chromosome 18"/>
</dbReference>
<keyword evidence="1" id="KW-0472">Membrane</keyword>
<accession>A0A3Q1H4H2</accession>
<dbReference type="OrthoDB" id="8958625at2759"/>
<dbReference type="RefSeq" id="XP_026208882.1">
    <property type="nucleotide sequence ID" value="XM_026353097.1"/>
</dbReference>
<keyword evidence="1" id="KW-1133">Transmembrane helix</keyword>
<proteinExistence type="predicted"/>
<evidence type="ECO:0000313" key="2">
    <source>
        <dbReference type="Ensembl" id="ENSATEP00000002200.1"/>
    </source>
</evidence>
<feature type="transmembrane region" description="Helical" evidence="1">
    <location>
        <begin position="74"/>
        <end position="91"/>
    </location>
</feature>
<protein>
    <recommendedName>
        <fullName evidence="4">Membrane-spanning 4-domains subfamily A member 4A-like</fullName>
    </recommendedName>
</protein>
<evidence type="ECO:0000256" key="1">
    <source>
        <dbReference type="SAM" id="Phobius"/>
    </source>
</evidence>
<organism evidence="2 3">
    <name type="scientific">Anabas testudineus</name>
    <name type="common">Climbing perch</name>
    <name type="synonym">Anthias testudineus</name>
    <dbReference type="NCBI Taxonomy" id="64144"/>
    <lineage>
        <taxon>Eukaryota</taxon>
        <taxon>Metazoa</taxon>
        <taxon>Chordata</taxon>
        <taxon>Craniata</taxon>
        <taxon>Vertebrata</taxon>
        <taxon>Euteleostomi</taxon>
        <taxon>Actinopterygii</taxon>
        <taxon>Neopterygii</taxon>
        <taxon>Teleostei</taxon>
        <taxon>Neoteleostei</taxon>
        <taxon>Acanthomorphata</taxon>
        <taxon>Anabantaria</taxon>
        <taxon>Anabantiformes</taxon>
        <taxon>Anabantoidei</taxon>
        <taxon>Anabantidae</taxon>
        <taxon>Anabas</taxon>
    </lineage>
</organism>
<sequence>MADEAAVVEKGISPVQSPLVEVSFQKNVNRKQKYLEAEPKALGITQIGMSLFNITCSTVFVAKGLSHQETEIPVFVSSLLVAIAGSVAIGAENLHLPVLRACLGMQIVACGASIVNMVCTLVKVNDMPYYCWHYNYGNNTLHTRKTCLRIEEIRTQLYAACAVIQALLFAISVTLAAYCCKVVNCCSPTPKMPVITVQPPSVQQ</sequence>
<dbReference type="AlphaFoldDB" id="A0A3Q1H4H2"/>